<protein>
    <submittedName>
        <fullName evidence="2">Uncharacterized protein</fullName>
    </submittedName>
</protein>
<keyword evidence="1" id="KW-1133">Transmembrane helix</keyword>
<accession>A0A8T1NH67</accession>
<keyword evidence="3" id="KW-1185">Reference proteome</keyword>
<feature type="transmembrane region" description="Helical" evidence="1">
    <location>
        <begin position="49"/>
        <end position="71"/>
    </location>
</feature>
<organism evidence="2 3">
    <name type="scientific">Carya illinoinensis</name>
    <name type="common">Pecan</name>
    <dbReference type="NCBI Taxonomy" id="32201"/>
    <lineage>
        <taxon>Eukaryota</taxon>
        <taxon>Viridiplantae</taxon>
        <taxon>Streptophyta</taxon>
        <taxon>Embryophyta</taxon>
        <taxon>Tracheophyta</taxon>
        <taxon>Spermatophyta</taxon>
        <taxon>Magnoliopsida</taxon>
        <taxon>eudicotyledons</taxon>
        <taxon>Gunneridae</taxon>
        <taxon>Pentapetalae</taxon>
        <taxon>rosids</taxon>
        <taxon>fabids</taxon>
        <taxon>Fagales</taxon>
        <taxon>Juglandaceae</taxon>
        <taxon>Carya</taxon>
    </lineage>
</organism>
<proteinExistence type="predicted"/>
<name>A0A8T1NH67_CARIL</name>
<gene>
    <name evidence="2" type="ORF">CIPAW_14G058800</name>
</gene>
<evidence type="ECO:0000313" key="2">
    <source>
        <dbReference type="EMBL" id="KAG6629078.1"/>
    </source>
</evidence>
<sequence>MIMILNNHGFLVGLQSIVQFGQVISFTFLDHEVLRIYYMHICDDQTQISPYALAFIYIYLCFWIHLVDLFLTNFISRIQTAYYKLSLLLFLHTHTHTLYTVNHQLDHFHR</sequence>
<comment type="caution">
    <text evidence="2">The sequence shown here is derived from an EMBL/GenBank/DDBJ whole genome shotgun (WGS) entry which is preliminary data.</text>
</comment>
<reference evidence="2" key="1">
    <citation type="submission" date="2020-12" db="EMBL/GenBank/DDBJ databases">
        <title>WGS assembly of Carya illinoinensis cv. Pawnee.</title>
        <authorList>
            <person name="Platts A."/>
            <person name="Shu S."/>
            <person name="Wright S."/>
            <person name="Barry K."/>
            <person name="Edger P."/>
            <person name="Pires J.C."/>
            <person name="Schmutz J."/>
        </authorList>
    </citation>
    <scope>NUCLEOTIDE SEQUENCE</scope>
    <source>
        <tissue evidence="2">Leaf</tissue>
    </source>
</reference>
<dbReference type="AlphaFoldDB" id="A0A8T1NH67"/>
<dbReference type="Proteomes" id="UP000811609">
    <property type="component" value="Chromosome 14"/>
</dbReference>
<evidence type="ECO:0000313" key="3">
    <source>
        <dbReference type="Proteomes" id="UP000811609"/>
    </source>
</evidence>
<dbReference type="EMBL" id="CM031822">
    <property type="protein sequence ID" value="KAG6629078.1"/>
    <property type="molecule type" value="Genomic_DNA"/>
</dbReference>
<evidence type="ECO:0000256" key="1">
    <source>
        <dbReference type="SAM" id="Phobius"/>
    </source>
</evidence>
<keyword evidence="1" id="KW-0812">Transmembrane</keyword>
<keyword evidence="1" id="KW-0472">Membrane</keyword>